<dbReference type="PANTHER" id="PTHR28219">
    <property type="entry name" value="UPF0642 PROTEIN YBL028C"/>
    <property type="match status" value="1"/>
</dbReference>
<sequence>MSLNAASHQTDYLLEYLRQPSQFNSQIGAEFQLRPIFSTSSPPTTMAKSTRSKTKRAFRRTKREEGIFAATHAARLQRLHSKLSAIASTDIDGDQPIPDVDAQTEDRVEDDQNAVDGEAVTDGMEVESSSAPQPKISTHGPRTSRRVQWRLSKGLPARSKSHQNVNRQGSIPARRKAGRSHRRR</sequence>
<gene>
    <name evidence="3" type="ORF">SISNIDRAFT_449609</name>
</gene>
<feature type="region of interest" description="Disordered" evidence="1">
    <location>
        <begin position="36"/>
        <end position="57"/>
    </location>
</feature>
<proteinExistence type="predicted"/>
<accession>A0A164ZRS5</accession>
<dbReference type="AlphaFoldDB" id="A0A164ZRS5"/>
<feature type="compositionally biased region" description="Polar residues" evidence="1">
    <location>
        <begin position="127"/>
        <end position="136"/>
    </location>
</feature>
<dbReference type="Pfam" id="PF10338">
    <property type="entry name" value="YBL028C_N"/>
    <property type="match status" value="1"/>
</dbReference>
<feature type="compositionally biased region" description="Polar residues" evidence="1">
    <location>
        <begin position="37"/>
        <end position="49"/>
    </location>
</feature>
<evidence type="ECO:0000313" key="3">
    <source>
        <dbReference type="EMBL" id="KZS97996.1"/>
    </source>
</evidence>
<dbReference type="InterPro" id="IPR019434">
    <property type="entry name" value="DUF2423"/>
</dbReference>
<reference evidence="3 4" key="1">
    <citation type="journal article" date="2016" name="Mol. Biol. Evol.">
        <title>Comparative Genomics of Early-Diverging Mushroom-Forming Fungi Provides Insights into the Origins of Lignocellulose Decay Capabilities.</title>
        <authorList>
            <person name="Nagy L.G."/>
            <person name="Riley R."/>
            <person name="Tritt A."/>
            <person name="Adam C."/>
            <person name="Daum C."/>
            <person name="Floudas D."/>
            <person name="Sun H."/>
            <person name="Yadav J.S."/>
            <person name="Pangilinan J."/>
            <person name="Larsson K.H."/>
            <person name="Matsuura K."/>
            <person name="Barry K."/>
            <person name="Labutti K."/>
            <person name="Kuo R."/>
            <person name="Ohm R.A."/>
            <person name="Bhattacharya S.S."/>
            <person name="Shirouzu T."/>
            <person name="Yoshinaga Y."/>
            <person name="Martin F.M."/>
            <person name="Grigoriev I.V."/>
            <person name="Hibbett D.S."/>
        </authorList>
    </citation>
    <scope>NUCLEOTIDE SEQUENCE [LARGE SCALE GENOMIC DNA]</scope>
    <source>
        <strain evidence="3 4">HHB9708</strain>
    </source>
</reference>
<keyword evidence="4" id="KW-1185">Reference proteome</keyword>
<evidence type="ECO:0000259" key="2">
    <source>
        <dbReference type="Pfam" id="PF10338"/>
    </source>
</evidence>
<organism evidence="3 4">
    <name type="scientific">Sistotremastrum niveocremeum HHB9708</name>
    <dbReference type="NCBI Taxonomy" id="1314777"/>
    <lineage>
        <taxon>Eukaryota</taxon>
        <taxon>Fungi</taxon>
        <taxon>Dikarya</taxon>
        <taxon>Basidiomycota</taxon>
        <taxon>Agaricomycotina</taxon>
        <taxon>Agaricomycetes</taxon>
        <taxon>Sistotremastrales</taxon>
        <taxon>Sistotremastraceae</taxon>
        <taxon>Sertulicium</taxon>
        <taxon>Sertulicium niveocremeum</taxon>
    </lineage>
</organism>
<feature type="compositionally biased region" description="Basic residues" evidence="1">
    <location>
        <begin position="173"/>
        <end position="184"/>
    </location>
</feature>
<dbReference type="EMBL" id="KV419396">
    <property type="protein sequence ID" value="KZS97996.1"/>
    <property type="molecule type" value="Genomic_DNA"/>
</dbReference>
<dbReference type="OrthoDB" id="4087970at2759"/>
<feature type="region of interest" description="Disordered" evidence="1">
    <location>
        <begin position="87"/>
        <end position="184"/>
    </location>
</feature>
<evidence type="ECO:0000256" key="1">
    <source>
        <dbReference type="SAM" id="MobiDB-lite"/>
    </source>
</evidence>
<evidence type="ECO:0000313" key="4">
    <source>
        <dbReference type="Proteomes" id="UP000076722"/>
    </source>
</evidence>
<dbReference type="PANTHER" id="PTHR28219:SF1">
    <property type="entry name" value="UPF0642 PROTEIN YBL028C"/>
    <property type="match status" value="1"/>
</dbReference>
<feature type="domain" description="DUF2423" evidence="2">
    <location>
        <begin position="46"/>
        <end position="88"/>
    </location>
</feature>
<dbReference type="STRING" id="1314777.A0A164ZRS5"/>
<name>A0A164ZRS5_9AGAM</name>
<dbReference type="Proteomes" id="UP000076722">
    <property type="component" value="Unassembled WGS sequence"/>
</dbReference>
<dbReference type="GO" id="GO:0030687">
    <property type="term" value="C:preribosome, large subunit precursor"/>
    <property type="evidence" value="ECO:0007669"/>
    <property type="project" value="TreeGrafter"/>
</dbReference>
<protein>
    <recommendedName>
        <fullName evidence="2">DUF2423 domain-containing protein</fullName>
    </recommendedName>
</protein>